<dbReference type="OrthoDB" id="843225at2759"/>
<keyword evidence="3" id="KW-1185">Reference proteome</keyword>
<organism evidence="2 3">
    <name type="scientific">Dimorphilus gyrociliatus</name>
    <dbReference type="NCBI Taxonomy" id="2664684"/>
    <lineage>
        <taxon>Eukaryota</taxon>
        <taxon>Metazoa</taxon>
        <taxon>Spiralia</taxon>
        <taxon>Lophotrochozoa</taxon>
        <taxon>Annelida</taxon>
        <taxon>Polychaeta</taxon>
        <taxon>Polychaeta incertae sedis</taxon>
        <taxon>Dinophilidae</taxon>
        <taxon>Dimorphilus</taxon>
    </lineage>
</organism>
<dbReference type="SUPFAM" id="SSF52402">
    <property type="entry name" value="Adenine nucleotide alpha hydrolases-like"/>
    <property type="match status" value="1"/>
</dbReference>
<dbReference type="Pfam" id="PF00582">
    <property type="entry name" value="Usp"/>
    <property type="match status" value="1"/>
</dbReference>
<name>A0A7I8VUM0_9ANNE</name>
<dbReference type="InterPro" id="IPR014729">
    <property type="entry name" value="Rossmann-like_a/b/a_fold"/>
</dbReference>
<dbReference type="InterPro" id="IPR006015">
    <property type="entry name" value="Universal_stress_UspA"/>
</dbReference>
<comment type="caution">
    <text evidence="2">The sequence shown here is derived from an EMBL/GenBank/DDBJ whole genome shotgun (WGS) entry which is preliminary data.</text>
</comment>
<dbReference type="InterPro" id="IPR006016">
    <property type="entry name" value="UspA"/>
</dbReference>
<dbReference type="PANTHER" id="PTHR46989">
    <property type="entry name" value="USP DOMAIN-CONTAINING PROTEIN"/>
    <property type="match status" value="1"/>
</dbReference>
<dbReference type="PANTHER" id="PTHR46989:SF3">
    <property type="entry name" value="USPA DOMAIN-CONTAINING PROTEIN"/>
    <property type="match status" value="1"/>
</dbReference>
<dbReference type="Gene3D" id="3.40.50.620">
    <property type="entry name" value="HUPs"/>
    <property type="match status" value="1"/>
</dbReference>
<dbReference type="CDD" id="cd23659">
    <property type="entry name" value="USP_At3g01520-like"/>
    <property type="match status" value="1"/>
</dbReference>
<dbReference type="Proteomes" id="UP000549394">
    <property type="component" value="Unassembled WGS sequence"/>
</dbReference>
<dbReference type="PRINTS" id="PR01438">
    <property type="entry name" value="UNVRSLSTRESS"/>
</dbReference>
<sequence>MLSVLTDGALNSKQGRYVSFVISVLCPCAKVKENIKRMVKVLVAVDDSETSLKAFHFYFETAHKPDNEVLFVHGMEYPYIGGGFPVREEIVENILKETRLSHKSVEERYKKIIEDNEARRFVSEFCPRSGEFIVSIAEKEDASLIVMGTRGMGKLRRTILGSVSDYVLHHAKCPVIIARR</sequence>
<evidence type="ECO:0000259" key="1">
    <source>
        <dbReference type="Pfam" id="PF00582"/>
    </source>
</evidence>
<feature type="domain" description="UspA" evidence="1">
    <location>
        <begin position="40"/>
        <end position="179"/>
    </location>
</feature>
<reference evidence="2 3" key="1">
    <citation type="submission" date="2020-08" db="EMBL/GenBank/DDBJ databases">
        <authorList>
            <person name="Hejnol A."/>
        </authorList>
    </citation>
    <scope>NUCLEOTIDE SEQUENCE [LARGE SCALE GENOMIC DNA]</scope>
</reference>
<evidence type="ECO:0000313" key="3">
    <source>
        <dbReference type="Proteomes" id="UP000549394"/>
    </source>
</evidence>
<dbReference type="EMBL" id="CAJFCJ010000011">
    <property type="protein sequence ID" value="CAD5119931.1"/>
    <property type="molecule type" value="Genomic_DNA"/>
</dbReference>
<proteinExistence type="predicted"/>
<evidence type="ECO:0000313" key="2">
    <source>
        <dbReference type="EMBL" id="CAD5119931.1"/>
    </source>
</evidence>
<dbReference type="AlphaFoldDB" id="A0A7I8VUM0"/>
<accession>A0A7I8VUM0</accession>
<gene>
    <name evidence="2" type="ORF">DGYR_LOCUS8104</name>
</gene>
<protein>
    <submittedName>
        <fullName evidence="2">DgyrCDS8510</fullName>
    </submittedName>
</protein>